<gene>
    <name evidence="6" type="ORF">SM436_08715</name>
</gene>
<evidence type="ECO:0000313" key="7">
    <source>
        <dbReference type="Proteomes" id="UP001569904"/>
    </source>
</evidence>
<evidence type="ECO:0000256" key="2">
    <source>
        <dbReference type="ARBA" id="ARBA00022692"/>
    </source>
</evidence>
<feature type="transmembrane region" description="Helical" evidence="5">
    <location>
        <begin position="457"/>
        <end position="475"/>
    </location>
</feature>
<feature type="transmembrane region" description="Helical" evidence="5">
    <location>
        <begin position="363"/>
        <end position="384"/>
    </location>
</feature>
<dbReference type="EMBL" id="JAXCEH010000004">
    <property type="protein sequence ID" value="MFA1553769.1"/>
    <property type="molecule type" value="Genomic_DNA"/>
</dbReference>
<evidence type="ECO:0000256" key="1">
    <source>
        <dbReference type="ARBA" id="ARBA00004141"/>
    </source>
</evidence>
<evidence type="ECO:0000256" key="5">
    <source>
        <dbReference type="SAM" id="Phobius"/>
    </source>
</evidence>
<keyword evidence="2 5" id="KW-0812">Transmembrane</keyword>
<dbReference type="Gene3D" id="1.20.1740.10">
    <property type="entry name" value="Amino acid/polyamine transporter I"/>
    <property type="match status" value="1"/>
</dbReference>
<feature type="transmembrane region" description="Helical" evidence="5">
    <location>
        <begin position="317"/>
        <end position="342"/>
    </location>
</feature>
<dbReference type="PANTHER" id="PTHR47704">
    <property type="entry name" value="POTASSIUM TRANSPORTER KIMA"/>
    <property type="match status" value="1"/>
</dbReference>
<name>A0ABV4QT45_9ACTN</name>
<proteinExistence type="predicted"/>
<sequence length="652" mass="69096">MSLPKRFLVGRPLRSAQMGETLLPKKIALPVFCSDPLSSNAYATEEILLALSLGGLTLIHLTPWVAAAVITLLAVVVLSYRQTCHAYPNGGGAYVVSRENLGVNASLAAASALLVDYVLTVAVSVAAGVANIASALPALAPHTVGLSAGLIALLAVMNLRGVRESGTIFAIPTYGFITAVMVMLVWGAGRTLFGETPQAESAHFGIQATHGTTGWLVVALVLRAFSQGCTALTGVEAVSNGVPSFKVPKSRNAAATLAIMGGITIAIFAGITALALVSDVRVAGSTRLLTGAPPGYQQKTVITQVAAAVFGDGSFPFYLVAGFTAAILVLAANTAFNGFPTLASILGQDGFLPKQFSRRGDRLVFSNGIVILAVLAGGLIWAFHASTTRLIQLYIIGVFVSFTLSQTGMVRHWTALLGQAAAPRRAGIHRARAINAAGAALTAVVLVVVLITKFTHGAWIVVIAMPVLFMMMRSIHGHYTRVAAELEPSDEAVSLPSRVHAVVLVSKLHTPTLRAIAFARATRPSTLVAVTVRTSGSDTEELEAEWARHGIPIPLTVLDSPYRDITGPVLDYVGRVHRRSPRDVVCVFIPEYVVGHWWEQLLHNQSALRLTARLLFRPGVMVTSVPWRLGSAETVVHPPERTAMTTRRGHRS</sequence>
<feature type="transmembrane region" description="Helical" evidence="5">
    <location>
        <begin position="201"/>
        <end position="222"/>
    </location>
</feature>
<feature type="transmembrane region" description="Helical" evidence="5">
    <location>
        <begin position="61"/>
        <end position="80"/>
    </location>
</feature>
<feature type="transmembrane region" description="Helical" evidence="5">
    <location>
        <begin position="101"/>
        <end position="129"/>
    </location>
</feature>
<comment type="subcellular location">
    <subcellularLocation>
        <location evidence="1">Membrane</location>
        <topology evidence="1">Multi-pass membrane protein</topology>
    </subcellularLocation>
</comment>
<keyword evidence="7" id="KW-1185">Reference proteome</keyword>
<feature type="transmembrane region" description="Helical" evidence="5">
    <location>
        <begin position="135"/>
        <end position="156"/>
    </location>
</feature>
<evidence type="ECO:0000313" key="6">
    <source>
        <dbReference type="EMBL" id="MFA1553769.1"/>
    </source>
</evidence>
<evidence type="ECO:0000256" key="3">
    <source>
        <dbReference type="ARBA" id="ARBA00022989"/>
    </source>
</evidence>
<evidence type="ECO:0000256" key="4">
    <source>
        <dbReference type="ARBA" id="ARBA00023136"/>
    </source>
</evidence>
<reference evidence="6 7" key="1">
    <citation type="submission" date="2023-11" db="EMBL/GenBank/DDBJ databases">
        <title>Actinomadura monticuli sp. nov., isolated from volcanic ash.</title>
        <authorList>
            <person name="Lee S.D."/>
            <person name="Yang H."/>
            <person name="Kim I.S."/>
        </authorList>
    </citation>
    <scope>NUCLEOTIDE SEQUENCE [LARGE SCALE GENOMIC DNA]</scope>
    <source>
        <strain evidence="6 7">DSM 45346</strain>
    </source>
</reference>
<feature type="transmembrane region" description="Helical" evidence="5">
    <location>
        <begin position="168"/>
        <end position="189"/>
    </location>
</feature>
<accession>A0ABV4QT45</accession>
<comment type="caution">
    <text evidence="6">The sequence shown here is derived from an EMBL/GenBank/DDBJ whole genome shotgun (WGS) entry which is preliminary data.</text>
</comment>
<dbReference type="Proteomes" id="UP001569904">
    <property type="component" value="Unassembled WGS sequence"/>
</dbReference>
<dbReference type="Pfam" id="PF13520">
    <property type="entry name" value="AA_permease_2"/>
    <property type="match status" value="1"/>
</dbReference>
<dbReference type="PANTHER" id="PTHR47704:SF1">
    <property type="entry name" value="POTASSIUM TRANSPORTER KIMA"/>
    <property type="match status" value="1"/>
</dbReference>
<dbReference type="RefSeq" id="WP_371940166.1">
    <property type="nucleotide sequence ID" value="NZ_JAXCEH010000004.1"/>
</dbReference>
<organism evidence="6 7">
    <name type="scientific">Actinomadura chokoriensis</name>
    <dbReference type="NCBI Taxonomy" id="454156"/>
    <lineage>
        <taxon>Bacteria</taxon>
        <taxon>Bacillati</taxon>
        <taxon>Actinomycetota</taxon>
        <taxon>Actinomycetes</taxon>
        <taxon>Streptosporangiales</taxon>
        <taxon>Thermomonosporaceae</taxon>
        <taxon>Actinomadura</taxon>
    </lineage>
</organism>
<feature type="transmembrane region" description="Helical" evidence="5">
    <location>
        <begin position="390"/>
        <end position="410"/>
    </location>
</feature>
<feature type="transmembrane region" description="Helical" evidence="5">
    <location>
        <begin position="431"/>
        <end position="451"/>
    </location>
</feature>
<feature type="transmembrane region" description="Helical" evidence="5">
    <location>
        <begin position="254"/>
        <end position="277"/>
    </location>
</feature>
<dbReference type="InterPro" id="IPR002293">
    <property type="entry name" value="AA/rel_permease1"/>
</dbReference>
<dbReference type="InterPro" id="IPR053153">
    <property type="entry name" value="APC_K+_Transporter"/>
</dbReference>
<keyword evidence="3 5" id="KW-1133">Transmembrane helix</keyword>
<keyword evidence="4 5" id="KW-0472">Membrane</keyword>
<protein>
    <submittedName>
        <fullName evidence="6">APC family permease</fullName>
    </submittedName>
</protein>